<sequence>MAQLGALCLSNICAIKPLESNLETSYKLLFNKLLSICIKIQHLIFFKPDIELK</sequence>
<dbReference type="AlphaFoldDB" id="A0A385L0Z7"/>
<evidence type="ECO:0000313" key="1">
    <source>
        <dbReference type="EMBL" id="AYA01280.1"/>
    </source>
</evidence>
<keyword evidence="1" id="KW-0614">Plasmid</keyword>
<reference evidence="1" key="1">
    <citation type="submission" date="2018-09" db="EMBL/GenBank/DDBJ databases">
        <title>Resistance of ancient and modern Acinetobacter lwoffii strains to heavy metals and arsenic revealed by genome analysis.</title>
        <authorList>
            <person name="Mindlin S."/>
            <person name="Petrenko A."/>
            <person name="Kurakov A."/>
            <person name="Beletsky A."/>
            <person name="Mardanov A."/>
            <person name="Petrova M."/>
        </authorList>
    </citation>
    <scope>NUCLEOTIDE SEQUENCE</scope>
    <source>
        <strain evidence="1">ED9-5a</strain>
        <plasmid evidence="1">pALWED3.6</plasmid>
    </source>
</reference>
<organism evidence="1">
    <name type="scientific">Acinetobacter lwoffii</name>
    <dbReference type="NCBI Taxonomy" id="28090"/>
    <lineage>
        <taxon>Bacteria</taxon>
        <taxon>Pseudomonadati</taxon>
        <taxon>Pseudomonadota</taxon>
        <taxon>Gammaproteobacteria</taxon>
        <taxon>Moraxellales</taxon>
        <taxon>Moraxellaceae</taxon>
        <taxon>Acinetobacter</taxon>
    </lineage>
</organism>
<geneLocation type="plasmid" evidence="1">
    <name>pALWED3.6</name>
</geneLocation>
<dbReference type="EMBL" id="CP032290">
    <property type="protein sequence ID" value="AYA01280.1"/>
    <property type="molecule type" value="Genomic_DNA"/>
</dbReference>
<protein>
    <submittedName>
        <fullName evidence="1">Uncharacterized protein</fullName>
    </submittedName>
</protein>
<gene>
    <name evidence="1" type="ORF">ABALW_D0047</name>
</gene>
<name>A0A385L0Z7_ACILW</name>
<proteinExistence type="predicted"/>
<accession>A0A385L0Z7</accession>